<feature type="transmembrane region" description="Helical" evidence="9">
    <location>
        <begin position="144"/>
        <end position="164"/>
    </location>
</feature>
<evidence type="ECO:0000256" key="9">
    <source>
        <dbReference type="RuleBase" id="RU363121"/>
    </source>
</evidence>
<dbReference type="Gene3D" id="1.25.10.10">
    <property type="entry name" value="Leucine-rich Repeat Variant"/>
    <property type="match status" value="1"/>
</dbReference>
<feature type="transmembrane region" description="Helical" evidence="9">
    <location>
        <begin position="381"/>
        <end position="399"/>
    </location>
</feature>
<evidence type="ECO:0000313" key="11">
    <source>
        <dbReference type="Proteomes" id="UP000316609"/>
    </source>
</evidence>
<evidence type="ECO:0000256" key="6">
    <source>
        <dbReference type="ARBA" id="ARBA00022840"/>
    </source>
</evidence>
<dbReference type="InterPro" id="IPR004667">
    <property type="entry name" value="ADP_ATP_car_bac_type"/>
</dbReference>
<organism evidence="10 11">
    <name type="scientific">Eiseniibacteriota bacterium</name>
    <dbReference type="NCBI Taxonomy" id="2212470"/>
    <lineage>
        <taxon>Bacteria</taxon>
        <taxon>Candidatus Eiseniibacteriota</taxon>
    </lineage>
</organism>
<evidence type="ECO:0000313" key="10">
    <source>
        <dbReference type="EMBL" id="TMQ65128.1"/>
    </source>
</evidence>
<protein>
    <recommendedName>
        <fullName evidence="9">ADP,ATP carrier protein</fullName>
    </recommendedName>
</protein>
<reference evidence="10 11" key="1">
    <citation type="journal article" date="2019" name="Nat. Microbiol.">
        <title>Mediterranean grassland soil C-N compound turnover is dependent on rainfall and depth, and is mediated by genomically divergent microorganisms.</title>
        <authorList>
            <person name="Diamond S."/>
            <person name="Andeer P.F."/>
            <person name="Li Z."/>
            <person name="Crits-Christoph A."/>
            <person name="Burstein D."/>
            <person name="Anantharaman K."/>
            <person name="Lane K.R."/>
            <person name="Thomas B.C."/>
            <person name="Pan C."/>
            <person name="Northen T.R."/>
            <person name="Banfield J.F."/>
        </authorList>
    </citation>
    <scope>NUCLEOTIDE SEQUENCE [LARGE SCALE GENOMIC DNA]</scope>
    <source>
        <strain evidence="10">WS_8</strain>
    </source>
</reference>
<name>A0A538TNC6_UNCEI</name>
<keyword evidence="7 9" id="KW-1133">Transmembrane helix</keyword>
<accession>A0A538TNC6</accession>
<comment type="caution">
    <text evidence="10">The sequence shown here is derived from an EMBL/GenBank/DDBJ whole genome shotgun (WGS) entry which is preliminary data.</text>
</comment>
<dbReference type="InterPro" id="IPR016024">
    <property type="entry name" value="ARM-type_fold"/>
</dbReference>
<gene>
    <name evidence="10" type="ORF">E6K78_08115</name>
</gene>
<dbReference type="GO" id="GO:0005471">
    <property type="term" value="F:ATP:ADP antiporter activity"/>
    <property type="evidence" value="ECO:0007669"/>
    <property type="project" value="InterPro"/>
</dbReference>
<keyword evidence="4 9" id="KW-0812">Transmembrane</keyword>
<feature type="transmembrane region" description="Helical" evidence="9">
    <location>
        <begin position="221"/>
        <end position="240"/>
    </location>
</feature>
<keyword evidence="5 9" id="KW-0547">Nucleotide-binding</keyword>
<keyword evidence="6 9" id="KW-0067">ATP-binding</keyword>
<dbReference type="GO" id="GO:0016020">
    <property type="term" value="C:membrane"/>
    <property type="evidence" value="ECO:0007669"/>
    <property type="project" value="UniProtKB-SubCell"/>
</dbReference>
<comment type="subcellular location">
    <subcellularLocation>
        <location evidence="1 9">Membrane</location>
        <topology evidence="1 9">Multi-pass membrane protein</topology>
    </subcellularLocation>
</comment>
<evidence type="ECO:0000256" key="7">
    <source>
        <dbReference type="ARBA" id="ARBA00022989"/>
    </source>
</evidence>
<dbReference type="Proteomes" id="UP000316609">
    <property type="component" value="Unassembled WGS sequence"/>
</dbReference>
<keyword evidence="8 9" id="KW-0472">Membrane</keyword>
<dbReference type="SUPFAM" id="SSF103473">
    <property type="entry name" value="MFS general substrate transporter"/>
    <property type="match status" value="1"/>
</dbReference>
<evidence type="ECO:0000256" key="8">
    <source>
        <dbReference type="ARBA" id="ARBA00023136"/>
    </source>
</evidence>
<feature type="transmembrane region" description="Helical" evidence="9">
    <location>
        <begin position="84"/>
        <end position="105"/>
    </location>
</feature>
<dbReference type="InterPro" id="IPR011989">
    <property type="entry name" value="ARM-like"/>
</dbReference>
<dbReference type="PANTHER" id="PTHR31187:SF1">
    <property type="entry name" value="ADP,ATP CARRIER PROTEIN 1"/>
    <property type="match status" value="1"/>
</dbReference>
<keyword evidence="3 9" id="KW-0813">Transport</keyword>
<evidence type="ECO:0000256" key="5">
    <source>
        <dbReference type="ARBA" id="ARBA00022741"/>
    </source>
</evidence>
<dbReference type="AlphaFoldDB" id="A0A538TNC6"/>
<evidence type="ECO:0000256" key="3">
    <source>
        <dbReference type="ARBA" id="ARBA00022448"/>
    </source>
</evidence>
<dbReference type="SUPFAM" id="SSF48371">
    <property type="entry name" value="ARM repeat"/>
    <property type="match status" value="2"/>
</dbReference>
<evidence type="ECO:0000256" key="4">
    <source>
        <dbReference type="ARBA" id="ARBA00022692"/>
    </source>
</evidence>
<sequence>MLERLARWLKLERNETRRALVLGVILGAITGSYTLAKTVRDAFFLTRLSVTVLPYLYVGIGALAALAATGFARVTRHRPLWESLATATLGAAISLAVSAQLLRIHAAWVPIAFYLWVNVYGLILISQFWLFANDLSHAHEAKRIFGVVGVGAILGGLVGGLIAAPLARLWSLPTLLSVAALLQASVMPLVCLRSHRSAADPEPPPSVATGASPLSHSYVRWLALATLCSVMVAAVLDYQLKAQVQARYATAGQVASFFGFFYTLTNLAALMLQLFATRWLVQRVGASWSASLAPAGLAVTAALTIAAPGLGPVTAGRVWDQVTRFSIGKAAGELFYFPLEPGLRRRTKAMIQAGLERVGDGFAGLVILGVGATMGAGTRELGIVVAVLVALWALAWLGVRRGYVLELGHNLRRLHLDHGQMRISLREARVLEELIRLLASPYERVVLHGIEMLAEIAPEEFEDRFDDLLQHRSPRARARALEIGRLRQTRVADERLAALMRDDDPEVRVQALSVWCSRSGEDLITPLHEFLRGGDERLRVAAILCLAEQAPARQEDRVRVVLEEWLEKGGTAERVAVAEGLGRRAAPSELHDLLAPLLRDRNLPVRRAALRSAGVAERRTHVPVLIEALGAAETEEPARSALARLADRVVGTLGDYLADSSVAAPIRHALPRVLGDIHSQESVNALFRCRERGDVRLAYRILKAANRLRVSGARLEFPRRRITEEIEYDVRGFLFALVHYRACPIGRGRSAERLLCMALNERMEQALNRVFRRLGLLYPPEELLAAYRGVVSDHPRLRGNALEYLENALTLEHRALVMPLVDDSGDEGRLRVAEIRYGMRFASFESTLEAILGQEDPWLRACALYVVGARKERSLLPFVESSLSTVNPLVRETASWARLALATG</sequence>
<comment type="similarity">
    <text evidence="2 9">Belongs to the ADP/ATP translocase tlc family.</text>
</comment>
<dbReference type="Pfam" id="PF03219">
    <property type="entry name" value="TLC"/>
    <property type="match status" value="1"/>
</dbReference>
<evidence type="ECO:0000256" key="2">
    <source>
        <dbReference type="ARBA" id="ARBA00007127"/>
    </source>
</evidence>
<dbReference type="GO" id="GO:0005524">
    <property type="term" value="F:ATP binding"/>
    <property type="evidence" value="ECO:0007669"/>
    <property type="project" value="UniProtKB-KW"/>
</dbReference>
<dbReference type="InterPro" id="IPR036259">
    <property type="entry name" value="MFS_trans_sf"/>
</dbReference>
<proteinExistence type="inferred from homology"/>
<feature type="transmembrane region" description="Helical" evidence="9">
    <location>
        <begin position="111"/>
        <end position="132"/>
    </location>
</feature>
<evidence type="ECO:0000256" key="1">
    <source>
        <dbReference type="ARBA" id="ARBA00004141"/>
    </source>
</evidence>
<dbReference type="EMBL" id="VBOY01000074">
    <property type="protein sequence ID" value="TMQ65128.1"/>
    <property type="molecule type" value="Genomic_DNA"/>
</dbReference>
<feature type="transmembrane region" description="Helical" evidence="9">
    <location>
        <begin position="260"/>
        <end position="281"/>
    </location>
</feature>
<feature type="transmembrane region" description="Helical" evidence="9">
    <location>
        <begin position="52"/>
        <end position="72"/>
    </location>
</feature>
<dbReference type="PANTHER" id="PTHR31187">
    <property type="match status" value="1"/>
</dbReference>